<accession>A0A6G1HC16</accession>
<dbReference type="Gene3D" id="3.10.129.10">
    <property type="entry name" value="Hotdog Thioesterase"/>
    <property type="match status" value="1"/>
</dbReference>
<name>A0A6G1HC16_9PEZI</name>
<keyword evidence="3" id="KW-1133">Transmembrane helix</keyword>
<sequence length="371" mass="42044">MPAVFEVPPLAVVAAIGAGAAAMSSTTRTALFNFMRGSVSMTGWQWMILVLCLANYKNLPFIWHIRFLKAFFYQLYFQPTAIRPQSVFEPIITSTRAPASECDYNLHKSNSTYFSDFDIARTQLITAILRRGIRGQVKPSPEDEADFEAKIAKAGMIPADVKNGRSKSGGFYFALGAVSCHFKREVKPYERVEIWTRLMCWDEKWFYIVSHMVKAGTFKPERYSLQPWKRGRKAEEKKVETSEERKTRLGKAIFATSMAMYVVKKGRITVPPEMCLRNSGMMPPRPKSASPGSSSTDTPELVDSTADVMVESMFPSTNEMEDEWTWETVEKQRLRGMDLANKIRQLDQLYDTFDGGESGAMGEYTDWPLGL</sequence>
<dbReference type="OrthoDB" id="265761at2759"/>
<dbReference type="Proteomes" id="UP000800041">
    <property type="component" value="Unassembled WGS sequence"/>
</dbReference>
<dbReference type="InterPro" id="IPR051490">
    <property type="entry name" value="THEM6_lcsJ_thioesterase"/>
</dbReference>
<comment type="similarity">
    <text evidence="1">Belongs to the lcsJ thioesterase family.</text>
</comment>
<dbReference type="PANTHER" id="PTHR12475">
    <property type="match status" value="1"/>
</dbReference>
<proteinExistence type="inferred from homology"/>
<dbReference type="InterPro" id="IPR029069">
    <property type="entry name" value="HotDog_dom_sf"/>
</dbReference>
<dbReference type="AlphaFoldDB" id="A0A6G1HC16"/>
<keyword evidence="5" id="KW-1185">Reference proteome</keyword>
<organism evidence="4 5">
    <name type="scientific">Aulographum hederae CBS 113979</name>
    <dbReference type="NCBI Taxonomy" id="1176131"/>
    <lineage>
        <taxon>Eukaryota</taxon>
        <taxon>Fungi</taxon>
        <taxon>Dikarya</taxon>
        <taxon>Ascomycota</taxon>
        <taxon>Pezizomycotina</taxon>
        <taxon>Dothideomycetes</taxon>
        <taxon>Pleosporomycetidae</taxon>
        <taxon>Aulographales</taxon>
        <taxon>Aulographaceae</taxon>
    </lineage>
</organism>
<protein>
    <recommendedName>
        <fullName evidence="6">Thioesterase/thiol ester dehydrase-isomerase</fullName>
    </recommendedName>
</protein>
<feature type="transmembrane region" description="Helical" evidence="3">
    <location>
        <begin position="39"/>
        <end position="56"/>
    </location>
</feature>
<keyword evidence="3" id="KW-0472">Membrane</keyword>
<dbReference type="EMBL" id="ML977141">
    <property type="protein sequence ID" value="KAF1990559.1"/>
    <property type="molecule type" value="Genomic_DNA"/>
</dbReference>
<dbReference type="Pfam" id="PF13279">
    <property type="entry name" value="4HBT_2"/>
    <property type="match status" value="1"/>
</dbReference>
<evidence type="ECO:0000256" key="3">
    <source>
        <dbReference type="SAM" id="Phobius"/>
    </source>
</evidence>
<dbReference type="SUPFAM" id="SSF54637">
    <property type="entry name" value="Thioesterase/thiol ester dehydrase-isomerase"/>
    <property type="match status" value="1"/>
</dbReference>
<evidence type="ECO:0008006" key="6">
    <source>
        <dbReference type="Google" id="ProtNLM"/>
    </source>
</evidence>
<reference evidence="4" key="1">
    <citation type="journal article" date="2020" name="Stud. Mycol.">
        <title>101 Dothideomycetes genomes: a test case for predicting lifestyles and emergence of pathogens.</title>
        <authorList>
            <person name="Haridas S."/>
            <person name="Albert R."/>
            <person name="Binder M."/>
            <person name="Bloem J."/>
            <person name="Labutti K."/>
            <person name="Salamov A."/>
            <person name="Andreopoulos B."/>
            <person name="Baker S."/>
            <person name="Barry K."/>
            <person name="Bills G."/>
            <person name="Bluhm B."/>
            <person name="Cannon C."/>
            <person name="Castanera R."/>
            <person name="Culley D."/>
            <person name="Daum C."/>
            <person name="Ezra D."/>
            <person name="Gonzalez J."/>
            <person name="Henrissat B."/>
            <person name="Kuo A."/>
            <person name="Liang C."/>
            <person name="Lipzen A."/>
            <person name="Lutzoni F."/>
            <person name="Magnuson J."/>
            <person name="Mondo S."/>
            <person name="Nolan M."/>
            <person name="Ohm R."/>
            <person name="Pangilinan J."/>
            <person name="Park H.-J."/>
            <person name="Ramirez L."/>
            <person name="Alfaro M."/>
            <person name="Sun H."/>
            <person name="Tritt A."/>
            <person name="Yoshinaga Y."/>
            <person name="Zwiers L.-H."/>
            <person name="Turgeon B."/>
            <person name="Goodwin S."/>
            <person name="Spatafora J."/>
            <person name="Crous P."/>
            <person name="Grigoriev I."/>
        </authorList>
    </citation>
    <scope>NUCLEOTIDE SEQUENCE</scope>
    <source>
        <strain evidence="4">CBS 113979</strain>
    </source>
</reference>
<gene>
    <name evidence="4" type="ORF">K402DRAFT_389485</name>
</gene>
<evidence type="ECO:0000313" key="4">
    <source>
        <dbReference type="EMBL" id="KAF1990559.1"/>
    </source>
</evidence>
<evidence type="ECO:0000256" key="2">
    <source>
        <dbReference type="SAM" id="MobiDB-lite"/>
    </source>
</evidence>
<keyword evidence="3" id="KW-0812">Transmembrane</keyword>
<evidence type="ECO:0000256" key="1">
    <source>
        <dbReference type="ARBA" id="ARBA00038476"/>
    </source>
</evidence>
<evidence type="ECO:0000313" key="5">
    <source>
        <dbReference type="Proteomes" id="UP000800041"/>
    </source>
</evidence>
<dbReference type="CDD" id="cd00586">
    <property type="entry name" value="4HBT"/>
    <property type="match status" value="1"/>
</dbReference>
<dbReference type="PANTHER" id="PTHR12475:SF4">
    <property type="entry name" value="PROTEIN THEM6"/>
    <property type="match status" value="1"/>
</dbReference>
<feature type="region of interest" description="Disordered" evidence="2">
    <location>
        <begin position="278"/>
        <end position="301"/>
    </location>
</feature>